<keyword evidence="3" id="KW-1185">Reference proteome</keyword>
<organism evidence="2 3">
    <name type="scientific">Allacma fusca</name>
    <dbReference type="NCBI Taxonomy" id="39272"/>
    <lineage>
        <taxon>Eukaryota</taxon>
        <taxon>Metazoa</taxon>
        <taxon>Ecdysozoa</taxon>
        <taxon>Arthropoda</taxon>
        <taxon>Hexapoda</taxon>
        <taxon>Collembola</taxon>
        <taxon>Symphypleona</taxon>
        <taxon>Sminthuridae</taxon>
        <taxon>Allacma</taxon>
    </lineage>
</organism>
<feature type="region of interest" description="Disordered" evidence="1">
    <location>
        <begin position="281"/>
        <end position="301"/>
    </location>
</feature>
<reference evidence="2" key="1">
    <citation type="submission" date="2021-06" db="EMBL/GenBank/DDBJ databases">
        <authorList>
            <person name="Hodson N. C."/>
            <person name="Mongue J. A."/>
            <person name="Jaron S. K."/>
        </authorList>
    </citation>
    <scope>NUCLEOTIDE SEQUENCE</scope>
</reference>
<name>A0A8J2K4V7_9HEXA</name>
<feature type="compositionally biased region" description="Polar residues" evidence="1">
    <location>
        <begin position="487"/>
        <end position="504"/>
    </location>
</feature>
<sequence>MDKKFFPIPKRPQARPRKVGKGNDNSGDCCVIDVTKKAKLVAVPKTDGVQNSMLDGSRAPGVNKSVMATASSAFQGSLVSINQNCKNEPKWSYSLLWTEHGAVLKMIPKEPLLQAHSEKGTEYLPELQAPVSYSGVSEAGVNRSRDYPIHQFGPEVGRSLIPSHSQKIEDADRLVVLPLNFSSPGPRSILSPQCNSDEQIIALITIEKEFLKDICTGKYKSEYVICDLLIPPAQLSDATAHQGLNKDNANLDLGENGLQKSENWSESAVSAVRIPKRCANPSQAAEFSGPPKKRKPVSKTALSEVDRVKPIKLLGEPQFEKSCSINLPEKPIVGPAVSSDLDIQSAQIQQSMKSQFDELDEIQHQLEAISFTKPEILTSSATLASLNSNNFPPMDDLLRRYEVNAWESAKQVKNCFRVVDNNKEGLRRKSTKKPLLPIPDTTSQRRQSPVAFSRQPSLKCQAVEEIQPGPKSESFSNTTSSNALANINTNRKLPSYQPKVSQLKQKPKLSRKNELLNFPNTSHSEFKSITGSLKPKRKSPFDWLDTYFTSKMSPKR</sequence>
<protein>
    <submittedName>
        <fullName evidence="2">Uncharacterized protein</fullName>
    </submittedName>
</protein>
<feature type="region of interest" description="Disordered" evidence="1">
    <location>
        <begin position="1"/>
        <end position="26"/>
    </location>
</feature>
<accession>A0A8J2K4V7</accession>
<evidence type="ECO:0000256" key="1">
    <source>
        <dbReference type="SAM" id="MobiDB-lite"/>
    </source>
</evidence>
<feature type="region of interest" description="Disordered" evidence="1">
    <location>
        <begin position="487"/>
        <end position="507"/>
    </location>
</feature>
<gene>
    <name evidence="2" type="ORF">AFUS01_LOCUS20805</name>
</gene>
<evidence type="ECO:0000313" key="2">
    <source>
        <dbReference type="EMBL" id="CAG7732282.1"/>
    </source>
</evidence>
<proteinExistence type="predicted"/>
<evidence type="ECO:0000313" key="3">
    <source>
        <dbReference type="Proteomes" id="UP000708208"/>
    </source>
</evidence>
<feature type="region of interest" description="Disordered" evidence="1">
    <location>
        <begin position="426"/>
        <end position="457"/>
    </location>
</feature>
<comment type="caution">
    <text evidence="2">The sequence shown here is derived from an EMBL/GenBank/DDBJ whole genome shotgun (WGS) entry which is preliminary data.</text>
</comment>
<dbReference type="EMBL" id="CAJVCH010227937">
    <property type="protein sequence ID" value="CAG7732282.1"/>
    <property type="molecule type" value="Genomic_DNA"/>
</dbReference>
<dbReference type="Proteomes" id="UP000708208">
    <property type="component" value="Unassembled WGS sequence"/>
</dbReference>
<dbReference type="AlphaFoldDB" id="A0A8J2K4V7"/>